<name>U4LA99_PYROM</name>
<protein>
    <submittedName>
        <fullName evidence="2">Uncharacterized protein</fullName>
    </submittedName>
</protein>
<feature type="region of interest" description="Disordered" evidence="1">
    <location>
        <begin position="23"/>
        <end position="78"/>
    </location>
</feature>
<accession>U4LA99</accession>
<dbReference type="Proteomes" id="UP000018144">
    <property type="component" value="Unassembled WGS sequence"/>
</dbReference>
<sequence>MFRSPLRSHRVVRVATRYQYLQKRPASCPAGQPWGMRPPPPPPGQKAQAQSWTGNRVRSTPRFEEDPGLFEEDLEPEEGLLATRCQGDKYREEDNKMYKRNNKVLHDDFDRMHEGDELVHDSFKQTGKKMDECFDRRDKFGHQTASVSAASDGGWRNGIRILGV</sequence>
<dbReference type="AlphaFoldDB" id="U4LA99"/>
<proteinExistence type="predicted"/>
<evidence type="ECO:0000256" key="1">
    <source>
        <dbReference type="SAM" id="MobiDB-lite"/>
    </source>
</evidence>
<evidence type="ECO:0000313" key="3">
    <source>
        <dbReference type="Proteomes" id="UP000018144"/>
    </source>
</evidence>
<organism evidence="2 3">
    <name type="scientific">Pyronema omphalodes (strain CBS 100304)</name>
    <name type="common">Pyronema confluens</name>
    <dbReference type="NCBI Taxonomy" id="1076935"/>
    <lineage>
        <taxon>Eukaryota</taxon>
        <taxon>Fungi</taxon>
        <taxon>Dikarya</taxon>
        <taxon>Ascomycota</taxon>
        <taxon>Pezizomycotina</taxon>
        <taxon>Pezizomycetes</taxon>
        <taxon>Pezizales</taxon>
        <taxon>Pyronemataceae</taxon>
        <taxon>Pyronema</taxon>
    </lineage>
</organism>
<reference evidence="2 3" key="1">
    <citation type="journal article" date="2013" name="PLoS Genet.">
        <title>The genome and development-dependent transcriptomes of Pyronema confluens: a window into fungal evolution.</title>
        <authorList>
            <person name="Traeger S."/>
            <person name="Altegoer F."/>
            <person name="Freitag M."/>
            <person name="Gabaldon T."/>
            <person name="Kempken F."/>
            <person name="Kumar A."/>
            <person name="Marcet-Houben M."/>
            <person name="Poggeler S."/>
            <person name="Stajich J.E."/>
            <person name="Nowrousian M."/>
        </authorList>
    </citation>
    <scope>NUCLEOTIDE SEQUENCE [LARGE SCALE GENOMIC DNA]</scope>
    <source>
        <strain evidence="3">CBS 100304</strain>
        <tissue evidence="2">Vegetative mycelium</tissue>
    </source>
</reference>
<gene>
    <name evidence="2" type="ORF">PCON_06666</name>
</gene>
<keyword evidence="3" id="KW-1185">Reference proteome</keyword>
<dbReference type="EMBL" id="HF935332">
    <property type="protein sequence ID" value="CCX07079.1"/>
    <property type="molecule type" value="Genomic_DNA"/>
</dbReference>
<feature type="compositionally biased region" description="Acidic residues" evidence="1">
    <location>
        <begin position="66"/>
        <end position="78"/>
    </location>
</feature>
<evidence type="ECO:0000313" key="2">
    <source>
        <dbReference type="EMBL" id="CCX07079.1"/>
    </source>
</evidence>